<feature type="domain" description="Glycosyl hydrolase family 32 N-terminal" evidence="6">
    <location>
        <begin position="19"/>
        <end position="287"/>
    </location>
</feature>
<dbReference type="InterPro" id="IPR013189">
    <property type="entry name" value="Glyco_hydro_32_C"/>
</dbReference>
<dbReference type="PANTHER" id="PTHR43101">
    <property type="entry name" value="BETA-FRUCTOSIDASE"/>
    <property type="match status" value="1"/>
</dbReference>
<organism evidence="8 9">
    <name type="scientific">Terrabacter terrigena</name>
    <dbReference type="NCBI Taxonomy" id="574718"/>
    <lineage>
        <taxon>Bacteria</taxon>
        <taxon>Bacillati</taxon>
        <taxon>Actinomycetota</taxon>
        <taxon>Actinomycetes</taxon>
        <taxon>Micrococcales</taxon>
        <taxon>Intrasporangiaceae</taxon>
        <taxon>Terrabacter</taxon>
    </lineage>
</organism>
<dbReference type="Pfam" id="PF08244">
    <property type="entry name" value="Glyco_hydro_32C"/>
    <property type="match status" value="1"/>
</dbReference>
<dbReference type="SUPFAM" id="SSF49899">
    <property type="entry name" value="Concanavalin A-like lectins/glucanases"/>
    <property type="match status" value="1"/>
</dbReference>
<dbReference type="Gene3D" id="2.115.10.20">
    <property type="entry name" value="Glycosyl hydrolase domain, family 43"/>
    <property type="match status" value="1"/>
</dbReference>
<name>A0ABW3MS77_9MICO</name>
<gene>
    <name evidence="8" type="ORF">ACFQ2V_03910</name>
</gene>
<dbReference type="Pfam" id="PF00251">
    <property type="entry name" value="Glyco_hydro_32N"/>
    <property type="match status" value="1"/>
</dbReference>
<dbReference type="CDD" id="cd08995">
    <property type="entry name" value="GH32_EcAec43-like"/>
    <property type="match status" value="1"/>
</dbReference>
<dbReference type="SUPFAM" id="SSF75005">
    <property type="entry name" value="Arabinanase/levansucrase/invertase"/>
    <property type="match status" value="1"/>
</dbReference>
<evidence type="ECO:0000259" key="7">
    <source>
        <dbReference type="Pfam" id="PF08244"/>
    </source>
</evidence>
<evidence type="ECO:0000256" key="1">
    <source>
        <dbReference type="ARBA" id="ARBA00009902"/>
    </source>
</evidence>
<keyword evidence="9" id="KW-1185">Reference proteome</keyword>
<accession>A0ABW3MS77</accession>
<evidence type="ECO:0000259" key="6">
    <source>
        <dbReference type="Pfam" id="PF00251"/>
    </source>
</evidence>
<dbReference type="EC" id="3.2.1.26" evidence="2"/>
<dbReference type="PANTHER" id="PTHR43101:SF1">
    <property type="entry name" value="BETA-FRUCTOSIDASE"/>
    <property type="match status" value="1"/>
</dbReference>
<evidence type="ECO:0000256" key="3">
    <source>
        <dbReference type="ARBA" id="ARBA00022801"/>
    </source>
</evidence>
<dbReference type="InterPro" id="IPR013148">
    <property type="entry name" value="Glyco_hydro_32_N"/>
</dbReference>
<dbReference type="EMBL" id="JBHTKH010000001">
    <property type="protein sequence ID" value="MFD1053441.1"/>
    <property type="molecule type" value="Genomic_DNA"/>
</dbReference>
<dbReference type="InterPro" id="IPR013320">
    <property type="entry name" value="ConA-like_dom_sf"/>
</dbReference>
<dbReference type="Proteomes" id="UP001597046">
    <property type="component" value="Unassembled WGS sequence"/>
</dbReference>
<proteinExistence type="inferred from homology"/>
<protein>
    <recommendedName>
        <fullName evidence="2">beta-fructofuranosidase</fullName>
        <ecNumber evidence="2">3.2.1.26</ecNumber>
    </recommendedName>
</protein>
<dbReference type="SMART" id="SM00640">
    <property type="entry name" value="Glyco_32"/>
    <property type="match status" value="1"/>
</dbReference>
<evidence type="ECO:0000313" key="9">
    <source>
        <dbReference type="Proteomes" id="UP001597046"/>
    </source>
</evidence>
<sequence>MSYSAFFQPSPAAVGDVIPVELDGVFWLFYLLERREDPKPGTPWALVRTKDFVRFDDVGVAFDHGDDSAPDFNVYTGSVVRDDSGAVHLYYTGQNPNRLGVDGQPLQVVRRASSGDGMATWVRDQEWKLPAPQGHVPGDWRDPFVLRDPRDGRWRMLVAGRRDDAPERRSGVIAQLTSTDLDTWTHAEPFWAPERYLMMECPDVFAWGDWWYLVYSEFTDSFTTRYRMSRSLDGPWLVPDHDTIDGRAFYAAKSADRDGRRFFFGWIASKEDARDDGAWLWAGTLSTLEARQHDDGTLAFGLPRELLTSFDQVVDAGLDVSPGTRLHAPDGRQAIASGGHLPQCVLVTAVFDVSPGTTEVGLVLRASDDGEEGYVVRLEPRRHRMVLDRWPRAVTGPAQWQVSGDVPFELERPADLPPGEHTLEVLLDGDAMVAVLDGEVALSARCYDRPSGGLAVFVGEGSTEIRSLTVRERSDT</sequence>
<dbReference type="Gene3D" id="2.60.120.560">
    <property type="entry name" value="Exo-inulinase, domain 1"/>
    <property type="match status" value="1"/>
</dbReference>
<reference evidence="9" key="1">
    <citation type="journal article" date="2019" name="Int. J. Syst. Evol. Microbiol.">
        <title>The Global Catalogue of Microorganisms (GCM) 10K type strain sequencing project: providing services to taxonomists for standard genome sequencing and annotation.</title>
        <authorList>
            <consortium name="The Broad Institute Genomics Platform"/>
            <consortium name="The Broad Institute Genome Sequencing Center for Infectious Disease"/>
            <person name="Wu L."/>
            <person name="Ma J."/>
        </authorList>
    </citation>
    <scope>NUCLEOTIDE SEQUENCE [LARGE SCALE GENOMIC DNA]</scope>
    <source>
        <strain evidence="9">CCUG 57508</strain>
    </source>
</reference>
<feature type="domain" description="Glycosyl hydrolase family 32 C-terminal" evidence="7">
    <location>
        <begin position="347"/>
        <end position="471"/>
    </location>
</feature>
<dbReference type="InterPro" id="IPR023296">
    <property type="entry name" value="Glyco_hydro_beta-prop_sf"/>
</dbReference>
<evidence type="ECO:0000256" key="4">
    <source>
        <dbReference type="ARBA" id="ARBA00023295"/>
    </source>
</evidence>
<keyword evidence="3 5" id="KW-0378">Hydrolase</keyword>
<dbReference type="InterPro" id="IPR051214">
    <property type="entry name" value="GH32_Enzymes"/>
</dbReference>
<dbReference type="RefSeq" id="WP_386050893.1">
    <property type="nucleotide sequence ID" value="NZ_JBHTKH010000001.1"/>
</dbReference>
<comment type="caution">
    <text evidence="8">The sequence shown here is derived from an EMBL/GenBank/DDBJ whole genome shotgun (WGS) entry which is preliminary data.</text>
</comment>
<comment type="similarity">
    <text evidence="1 5">Belongs to the glycosyl hydrolase 32 family.</text>
</comment>
<evidence type="ECO:0000313" key="8">
    <source>
        <dbReference type="EMBL" id="MFD1053441.1"/>
    </source>
</evidence>
<evidence type="ECO:0000256" key="2">
    <source>
        <dbReference type="ARBA" id="ARBA00012758"/>
    </source>
</evidence>
<keyword evidence="4 5" id="KW-0326">Glycosidase</keyword>
<evidence type="ECO:0000256" key="5">
    <source>
        <dbReference type="RuleBase" id="RU362110"/>
    </source>
</evidence>
<dbReference type="InterPro" id="IPR001362">
    <property type="entry name" value="Glyco_hydro_32"/>
</dbReference>